<comment type="caution">
    <text evidence="1">The sequence shown here is derived from an EMBL/GenBank/DDBJ whole genome shotgun (WGS) entry which is preliminary data.</text>
</comment>
<sequence>MAGWIASPPNWAHGIYDFGLVYNEQTGWHATLQCHITVCKEDSKSGANVHISFYMTQGQQISVYIPGNSWKKIFFKPDANGDLYDDGGPGAPFIRGMPCYDVIQTRAFSCFYEKYPNMKKQAPLEINDASKWPSL</sequence>
<proteinExistence type="predicted"/>
<dbReference type="Proteomes" id="UP000698752">
    <property type="component" value="Unassembled WGS sequence"/>
</dbReference>
<protein>
    <submittedName>
        <fullName evidence="1">Uncharacterized protein</fullName>
    </submittedName>
</protein>
<reference evidence="2" key="1">
    <citation type="journal article" date="2021" name="Syst. Appl. Microbiol.">
        <title>Roseomonas hellenica sp. nov., isolated from roots of wild-growing Alkanna tinctoria.</title>
        <authorList>
            <person name="Rat A."/>
            <person name="Naranjo H.D."/>
            <person name="Lebbe L."/>
            <person name="Cnockaert M."/>
            <person name="Krigas N."/>
            <person name="Grigoriadou K."/>
            <person name="Maloupa E."/>
            <person name="Willems A."/>
        </authorList>
    </citation>
    <scope>NUCLEOTIDE SEQUENCE [LARGE SCALE GENOMIC DNA]</scope>
    <source>
        <strain evidence="2">LMG 31159</strain>
    </source>
</reference>
<evidence type="ECO:0000313" key="2">
    <source>
        <dbReference type="Proteomes" id="UP000698752"/>
    </source>
</evidence>
<dbReference type="EMBL" id="JAAEDI010000012">
    <property type="protein sequence ID" value="MBR0650531.1"/>
    <property type="molecule type" value="Genomic_DNA"/>
</dbReference>
<evidence type="ECO:0000313" key="1">
    <source>
        <dbReference type="EMBL" id="MBR0650531.1"/>
    </source>
</evidence>
<keyword evidence="2" id="KW-1185">Reference proteome</keyword>
<organism evidence="1 2">
    <name type="scientific">Neoroseomonas terrae</name>
    <dbReference type="NCBI Taxonomy" id="424799"/>
    <lineage>
        <taxon>Bacteria</taxon>
        <taxon>Pseudomonadati</taxon>
        <taxon>Pseudomonadota</taxon>
        <taxon>Alphaproteobacteria</taxon>
        <taxon>Acetobacterales</taxon>
        <taxon>Acetobacteraceae</taxon>
        <taxon>Neoroseomonas</taxon>
    </lineage>
</organism>
<dbReference type="RefSeq" id="WP_211869194.1">
    <property type="nucleotide sequence ID" value="NZ_JAAEDI010000012.1"/>
</dbReference>
<name>A0ABS5EHL8_9PROT</name>
<gene>
    <name evidence="1" type="ORF">GXW78_12725</name>
</gene>
<accession>A0ABS5EHL8</accession>